<dbReference type="CDD" id="cd00088">
    <property type="entry name" value="HPT"/>
    <property type="match status" value="1"/>
</dbReference>
<name>A0A1B7WTU9_APHFL</name>
<evidence type="ECO:0000256" key="1">
    <source>
        <dbReference type="PROSITE-ProRule" id="PRU00110"/>
    </source>
</evidence>
<dbReference type="PANTHER" id="PTHR28242">
    <property type="entry name" value="PHOSPHORELAY INTERMEDIATE PROTEIN YPD1"/>
    <property type="match status" value="1"/>
</dbReference>
<dbReference type="EMBL" id="LJOW01000172">
    <property type="protein sequence ID" value="OBQ40573.1"/>
    <property type="molecule type" value="Genomic_DNA"/>
</dbReference>
<dbReference type="GO" id="GO:0043424">
    <property type="term" value="F:protein histidine kinase binding"/>
    <property type="evidence" value="ECO:0007669"/>
    <property type="project" value="InterPro"/>
</dbReference>
<dbReference type="PANTHER" id="PTHR28242:SF52">
    <property type="entry name" value="PHOSPHORELAY INTERMEDIATE PROTEIN YPD1"/>
    <property type="match status" value="1"/>
</dbReference>
<accession>A0A1B7WTU9</accession>
<dbReference type="AlphaFoldDB" id="A0A1B7WTU9"/>
<keyword evidence="1" id="KW-0597">Phosphoprotein</keyword>
<evidence type="ECO:0000259" key="2">
    <source>
        <dbReference type="PROSITE" id="PS50894"/>
    </source>
</evidence>
<dbReference type="PROSITE" id="PS50894">
    <property type="entry name" value="HPT"/>
    <property type="match status" value="1"/>
</dbReference>
<dbReference type="Gene3D" id="1.20.120.160">
    <property type="entry name" value="HPT domain"/>
    <property type="match status" value="1"/>
</dbReference>
<dbReference type="SMART" id="SM00073">
    <property type="entry name" value="HPT"/>
    <property type="match status" value="1"/>
</dbReference>
<dbReference type="GO" id="GO:0009927">
    <property type="term" value="F:histidine phosphotransfer kinase activity"/>
    <property type="evidence" value="ECO:0007669"/>
    <property type="project" value="InterPro"/>
</dbReference>
<dbReference type="PATRIC" id="fig|1710896.3.peg.242"/>
<protein>
    <recommendedName>
        <fullName evidence="2">HPt domain-containing protein</fullName>
    </recommendedName>
</protein>
<feature type="domain" description="HPt" evidence="2">
    <location>
        <begin position="19"/>
        <end position="112"/>
    </location>
</feature>
<sequence length="113" mass="12454">MSPIDTQVFKSLLDMVGDNQEVLAEIINCYLIESPRMIAAIQTSVTNQDTNTLGRTAHNLKSSSASLGAMNLYQLCLQLESKVKSGNLEGVLELVSRLINEYKQVEIALKKIV</sequence>
<dbReference type="GO" id="GO:0005737">
    <property type="term" value="C:cytoplasm"/>
    <property type="evidence" value="ECO:0007669"/>
    <property type="project" value="TreeGrafter"/>
</dbReference>
<organism evidence="3 4">
    <name type="scientific">Aphanizomenon flos-aquae WA102</name>
    <dbReference type="NCBI Taxonomy" id="1710896"/>
    <lineage>
        <taxon>Bacteria</taxon>
        <taxon>Bacillati</taxon>
        <taxon>Cyanobacteriota</taxon>
        <taxon>Cyanophyceae</taxon>
        <taxon>Nostocales</taxon>
        <taxon>Aphanizomenonaceae</taxon>
        <taxon>Aphanizomenon</taxon>
    </lineage>
</organism>
<proteinExistence type="predicted"/>
<reference evidence="3 4" key="1">
    <citation type="submission" date="2015-09" db="EMBL/GenBank/DDBJ databases">
        <title>Aphanizomenon flos-aquae WA102.</title>
        <authorList>
            <person name="Driscoll C."/>
        </authorList>
    </citation>
    <scope>NUCLEOTIDE SEQUENCE [LARGE SCALE GENOMIC DNA]</scope>
    <source>
        <strain evidence="3">WA102</strain>
    </source>
</reference>
<gene>
    <name evidence="3" type="ORF">AN484_22315</name>
</gene>
<dbReference type="InterPro" id="IPR008207">
    <property type="entry name" value="Sig_transdc_His_kin_Hpt_dom"/>
</dbReference>
<dbReference type="InterPro" id="IPR045871">
    <property type="entry name" value="AHP1-5/YPD1"/>
</dbReference>
<dbReference type="SUPFAM" id="SSF47226">
    <property type="entry name" value="Histidine-containing phosphotransfer domain, HPT domain"/>
    <property type="match status" value="1"/>
</dbReference>
<dbReference type="Pfam" id="PF01627">
    <property type="entry name" value="Hpt"/>
    <property type="match status" value="1"/>
</dbReference>
<dbReference type="InterPro" id="IPR036641">
    <property type="entry name" value="HPT_dom_sf"/>
</dbReference>
<dbReference type="Proteomes" id="UP000092093">
    <property type="component" value="Unassembled WGS sequence"/>
</dbReference>
<evidence type="ECO:0000313" key="4">
    <source>
        <dbReference type="Proteomes" id="UP000092093"/>
    </source>
</evidence>
<evidence type="ECO:0000313" key="3">
    <source>
        <dbReference type="EMBL" id="OBQ40573.1"/>
    </source>
</evidence>
<feature type="modified residue" description="Phosphohistidine" evidence="1">
    <location>
        <position position="58"/>
    </location>
</feature>
<comment type="caution">
    <text evidence="3">The sequence shown here is derived from an EMBL/GenBank/DDBJ whole genome shotgun (WGS) entry which is preliminary data.</text>
</comment>
<dbReference type="GO" id="GO:0000160">
    <property type="term" value="P:phosphorelay signal transduction system"/>
    <property type="evidence" value="ECO:0007669"/>
    <property type="project" value="InterPro"/>
</dbReference>